<evidence type="ECO:0000313" key="1">
    <source>
        <dbReference type="EMBL" id="CDW32126.1"/>
    </source>
</evidence>
<feature type="non-terminal residue" evidence="1">
    <location>
        <position position="52"/>
    </location>
</feature>
<organism evidence="1">
    <name type="scientific">Lepeophtheirus salmonis</name>
    <name type="common">Salmon louse</name>
    <name type="synonym">Caligus salmonis</name>
    <dbReference type="NCBI Taxonomy" id="72036"/>
    <lineage>
        <taxon>Eukaryota</taxon>
        <taxon>Metazoa</taxon>
        <taxon>Ecdysozoa</taxon>
        <taxon>Arthropoda</taxon>
        <taxon>Crustacea</taxon>
        <taxon>Multicrustacea</taxon>
        <taxon>Hexanauplia</taxon>
        <taxon>Copepoda</taxon>
        <taxon>Siphonostomatoida</taxon>
        <taxon>Caligidae</taxon>
        <taxon>Lepeophtheirus</taxon>
    </lineage>
</organism>
<proteinExistence type="predicted"/>
<name>A0A0K2U351_LEPSM</name>
<sequence>MLLLDPAHKCMFTAHSFRHHIGQVNYSIKETTGSPLYTSSQTHISFLSSTSP</sequence>
<accession>A0A0K2U351</accession>
<protein>
    <submittedName>
        <fullName evidence="1">Uncharacterized protein</fullName>
    </submittedName>
</protein>
<reference evidence="1" key="1">
    <citation type="submission" date="2014-05" db="EMBL/GenBank/DDBJ databases">
        <authorList>
            <person name="Chronopoulou M."/>
        </authorList>
    </citation>
    <scope>NUCLEOTIDE SEQUENCE</scope>
    <source>
        <tissue evidence="1">Whole organism</tissue>
    </source>
</reference>
<dbReference type="EMBL" id="HACA01014765">
    <property type="protein sequence ID" value="CDW32126.1"/>
    <property type="molecule type" value="Transcribed_RNA"/>
</dbReference>
<dbReference type="AlphaFoldDB" id="A0A0K2U351"/>